<keyword evidence="2" id="KW-1185">Reference proteome</keyword>
<reference evidence="1 2" key="1">
    <citation type="submission" date="2018-10" db="EMBL/GenBank/DDBJ databases">
        <title>A high-quality apple genome assembly.</title>
        <authorList>
            <person name="Hu J."/>
        </authorList>
    </citation>
    <scope>NUCLEOTIDE SEQUENCE [LARGE SCALE GENOMIC DNA]</scope>
    <source>
        <strain evidence="2">cv. HFTH1</strain>
        <tissue evidence="1">Young leaf</tissue>
    </source>
</reference>
<dbReference type="GO" id="GO:0020037">
    <property type="term" value="F:heme binding"/>
    <property type="evidence" value="ECO:0007669"/>
    <property type="project" value="InterPro"/>
</dbReference>
<comment type="caution">
    <text evidence="1">The sequence shown here is derived from an EMBL/GenBank/DDBJ whole genome shotgun (WGS) entry which is preliminary data.</text>
</comment>
<evidence type="ECO:0000313" key="2">
    <source>
        <dbReference type="Proteomes" id="UP000290289"/>
    </source>
</evidence>
<protein>
    <submittedName>
        <fullName evidence="1">Uncharacterized protein</fullName>
    </submittedName>
</protein>
<evidence type="ECO:0000313" key="1">
    <source>
        <dbReference type="EMBL" id="RXH98031.1"/>
    </source>
</evidence>
<dbReference type="SUPFAM" id="SSF48264">
    <property type="entry name" value="Cytochrome P450"/>
    <property type="match status" value="1"/>
</dbReference>
<gene>
    <name evidence="1" type="ORF">DVH24_010356</name>
</gene>
<dbReference type="EMBL" id="RDQH01000331">
    <property type="protein sequence ID" value="RXH98031.1"/>
    <property type="molecule type" value="Genomic_DNA"/>
</dbReference>
<sequence length="76" mass="8874">MALYHNGGKELYHCISAWSAQEERDHKVCKWVEDTDIKNLSKKHFNLYPPTPLSVVHEAIEDFNVYDFHIPKGTQC</sequence>
<proteinExistence type="predicted"/>
<organism evidence="1 2">
    <name type="scientific">Malus domestica</name>
    <name type="common">Apple</name>
    <name type="synonym">Pyrus malus</name>
    <dbReference type="NCBI Taxonomy" id="3750"/>
    <lineage>
        <taxon>Eukaryota</taxon>
        <taxon>Viridiplantae</taxon>
        <taxon>Streptophyta</taxon>
        <taxon>Embryophyta</taxon>
        <taxon>Tracheophyta</taxon>
        <taxon>Spermatophyta</taxon>
        <taxon>Magnoliopsida</taxon>
        <taxon>eudicotyledons</taxon>
        <taxon>Gunneridae</taxon>
        <taxon>Pentapetalae</taxon>
        <taxon>rosids</taxon>
        <taxon>fabids</taxon>
        <taxon>Rosales</taxon>
        <taxon>Rosaceae</taxon>
        <taxon>Amygdaloideae</taxon>
        <taxon>Maleae</taxon>
        <taxon>Malus</taxon>
    </lineage>
</organism>
<accession>A0A498JXY3</accession>
<dbReference type="Proteomes" id="UP000290289">
    <property type="component" value="Chromosome 5"/>
</dbReference>
<name>A0A498JXY3_MALDO</name>
<dbReference type="GO" id="GO:0016705">
    <property type="term" value="F:oxidoreductase activity, acting on paired donors, with incorporation or reduction of molecular oxygen"/>
    <property type="evidence" value="ECO:0007669"/>
    <property type="project" value="InterPro"/>
</dbReference>
<dbReference type="InterPro" id="IPR036396">
    <property type="entry name" value="Cyt_P450_sf"/>
</dbReference>
<dbReference type="AlphaFoldDB" id="A0A498JXY3"/>
<dbReference type="GO" id="GO:0005506">
    <property type="term" value="F:iron ion binding"/>
    <property type="evidence" value="ECO:0007669"/>
    <property type="project" value="InterPro"/>
</dbReference>
<dbReference type="GO" id="GO:0004497">
    <property type="term" value="F:monooxygenase activity"/>
    <property type="evidence" value="ECO:0007669"/>
    <property type="project" value="InterPro"/>
</dbReference>